<dbReference type="InterPro" id="IPR010730">
    <property type="entry name" value="HET"/>
</dbReference>
<dbReference type="HOGENOM" id="CLU_446207_0_0_1"/>
<sequence length="612" mass="70102">METARLSDYRCDFVHHYTALSYVWGSSTEKGEIIVNGCTMIISASLKTILRNVRDSSHAIRLWVDAICINQKDNGERSDQVGQMRDIYQGARRTIIYLGDSNEQITAAFGALPHDIKIQSHTTGHLRSAAGDKRRLVHIEVWKNQIFNRSWFSRIWVFQELLLSTDPWVQCGIHRITWNSLWLIFHVIFGDGDTTSLGSSGALRSMTSGDLALVDQMNTARVRMRAYQNSLFSRHHNTTPTLTLLDCLIIRRGLGVTDGRDMIYGHLGVIPDSQHDGLKVPTISPNYDIDYHDVLIGATFDIIQASNSLKILVHTDDKETEYLPSWVTDWTKESKYQSREIPADLLKLQWFISSLNLPQRHIKWEPQSIPALKLQGIFLGYVSEVGSKILYSESRGLRNPQWVETTEHDTFDYVSWQWKRREKEDKLKIINLARDRCSSRAGLSSSVNVSIVLEKLIGFLFDSSIREPLVPTSDFDTLEIIAALALSGICYRHIPDRYNCSLLSHNFFSAINTIHDFIRTDQLRFLNGRRLAMVSCHDDPNVDTMVVVPESTQVGDSVYYLGDDSPTYVLREVQSEHLSNVYRLIGMCYSNFDFLFVLQDRLEKEYEYLTIV</sequence>
<accession>S3D3D8</accession>
<dbReference type="InterPro" id="IPR052895">
    <property type="entry name" value="HetReg/Transcr_Mod"/>
</dbReference>
<evidence type="ECO:0000313" key="3">
    <source>
        <dbReference type="Proteomes" id="UP000016922"/>
    </source>
</evidence>
<dbReference type="RefSeq" id="XP_008080282.1">
    <property type="nucleotide sequence ID" value="XM_008082091.1"/>
</dbReference>
<evidence type="ECO:0000259" key="1">
    <source>
        <dbReference type="Pfam" id="PF06985"/>
    </source>
</evidence>
<dbReference type="Proteomes" id="UP000016922">
    <property type="component" value="Unassembled WGS sequence"/>
</dbReference>
<reference evidence="2 3" key="1">
    <citation type="journal article" date="2013" name="BMC Genomics">
        <title>Genomics-driven discovery of the pneumocandin biosynthetic gene cluster in the fungus Glarea lozoyensis.</title>
        <authorList>
            <person name="Chen L."/>
            <person name="Yue Q."/>
            <person name="Zhang X."/>
            <person name="Xiang M."/>
            <person name="Wang C."/>
            <person name="Li S."/>
            <person name="Che Y."/>
            <person name="Ortiz-Lopez F.J."/>
            <person name="Bills G.F."/>
            <person name="Liu X."/>
            <person name="An Z."/>
        </authorList>
    </citation>
    <scope>NUCLEOTIDE SEQUENCE [LARGE SCALE GENOMIC DNA]</scope>
    <source>
        <strain evidence="3">ATCC 20868 / MF5171</strain>
    </source>
</reference>
<dbReference type="EMBL" id="KE145359">
    <property type="protein sequence ID" value="EPE32270.1"/>
    <property type="molecule type" value="Genomic_DNA"/>
</dbReference>
<evidence type="ECO:0000313" key="2">
    <source>
        <dbReference type="EMBL" id="EPE32270.1"/>
    </source>
</evidence>
<dbReference type="PANTHER" id="PTHR24148:SF82">
    <property type="entry name" value="HETEROKARYON INCOMPATIBILITY DOMAIN-CONTAINING PROTEIN"/>
    <property type="match status" value="1"/>
</dbReference>
<dbReference type="Pfam" id="PF06985">
    <property type="entry name" value="HET"/>
    <property type="match status" value="1"/>
</dbReference>
<dbReference type="KEGG" id="glz:GLAREA_07403"/>
<feature type="domain" description="Heterokaryon incompatibility" evidence="1">
    <location>
        <begin position="17"/>
        <end position="160"/>
    </location>
</feature>
<name>S3D3D8_GLAL2</name>
<dbReference type="PANTHER" id="PTHR24148">
    <property type="entry name" value="ANKYRIN REPEAT DOMAIN-CONTAINING PROTEIN 39 HOMOLOG-RELATED"/>
    <property type="match status" value="1"/>
</dbReference>
<gene>
    <name evidence="2" type="ORF">GLAREA_07403</name>
</gene>
<dbReference type="STRING" id="1116229.S3D3D8"/>
<dbReference type="OrthoDB" id="2157530at2759"/>
<dbReference type="GeneID" id="19466456"/>
<proteinExistence type="predicted"/>
<organism evidence="2 3">
    <name type="scientific">Glarea lozoyensis (strain ATCC 20868 / MF5171)</name>
    <dbReference type="NCBI Taxonomy" id="1116229"/>
    <lineage>
        <taxon>Eukaryota</taxon>
        <taxon>Fungi</taxon>
        <taxon>Dikarya</taxon>
        <taxon>Ascomycota</taxon>
        <taxon>Pezizomycotina</taxon>
        <taxon>Leotiomycetes</taxon>
        <taxon>Helotiales</taxon>
        <taxon>Helotiaceae</taxon>
        <taxon>Glarea</taxon>
    </lineage>
</organism>
<keyword evidence="3" id="KW-1185">Reference proteome</keyword>
<dbReference type="AlphaFoldDB" id="S3D3D8"/>
<protein>
    <recommendedName>
        <fullName evidence="1">Heterokaryon incompatibility domain-containing protein</fullName>
    </recommendedName>
</protein>